<keyword evidence="1" id="KW-0853">WD repeat</keyword>
<feature type="region of interest" description="Disordered" evidence="2">
    <location>
        <begin position="363"/>
        <end position="439"/>
    </location>
</feature>
<feature type="compositionally biased region" description="Polar residues" evidence="2">
    <location>
        <begin position="594"/>
        <end position="631"/>
    </location>
</feature>
<dbReference type="AlphaFoldDB" id="M5C0C3"/>
<feature type="domain" description="PH" evidence="3">
    <location>
        <begin position="448"/>
        <end position="559"/>
    </location>
</feature>
<evidence type="ECO:0000256" key="1">
    <source>
        <dbReference type="PROSITE-ProRule" id="PRU00221"/>
    </source>
</evidence>
<feature type="compositionally biased region" description="Low complexity" evidence="2">
    <location>
        <begin position="266"/>
        <end position="286"/>
    </location>
</feature>
<dbReference type="InterPro" id="IPR015943">
    <property type="entry name" value="WD40/YVTN_repeat-like_dom_sf"/>
</dbReference>
<dbReference type="InterPro" id="IPR001849">
    <property type="entry name" value="PH_domain"/>
</dbReference>
<dbReference type="InterPro" id="IPR001680">
    <property type="entry name" value="WD40_rpt"/>
</dbReference>
<dbReference type="Gene3D" id="2.130.10.10">
    <property type="entry name" value="YVTN repeat-like/Quinoprotein amine dehydrogenase"/>
    <property type="match status" value="1"/>
</dbReference>
<evidence type="ECO:0000259" key="3">
    <source>
        <dbReference type="PROSITE" id="PS50003"/>
    </source>
</evidence>
<dbReference type="GO" id="GO:0005938">
    <property type="term" value="C:cell cortex"/>
    <property type="evidence" value="ECO:0007669"/>
    <property type="project" value="InterPro"/>
</dbReference>
<dbReference type="InterPro" id="IPR036322">
    <property type="entry name" value="WD40_repeat_dom_sf"/>
</dbReference>
<protein>
    <submittedName>
        <fullName evidence="4">Anucleate primary sterigmata protein A</fullName>
    </submittedName>
</protein>
<dbReference type="GO" id="GO:0032065">
    <property type="term" value="P:maintenance of protein location in cell cortex"/>
    <property type="evidence" value="ECO:0007669"/>
    <property type="project" value="InterPro"/>
</dbReference>
<evidence type="ECO:0000256" key="2">
    <source>
        <dbReference type="SAM" id="MobiDB-lite"/>
    </source>
</evidence>
<feature type="compositionally biased region" description="Pro residues" evidence="2">
    <location>
        <begin position="326"/>
        <end position="338"/>
    </location>
</feature>
<feature type="compositionally biased region" description="Pro residues" evidence="2">
    <location>
        <begin position="300"/>
        <end position="313"/>
    </location>
</feature>
<dbReference type="PROSITE" id="PS50003">
    <property type="entry name" value="PH_DOMAIN"/>
    <property type="match status" value="1"/>
</dbReference>
<dbReference type="InterPro" id="IPR053005">
    <property type="entry name" value="Nuclear_Pos-Cytoskel_Interact"/>
</dbReference>
<feature type="compositionally biased region" description="Basic and acidic residues" evidence="2">
    <location>
        <begin position="249"/>
        <end position="265"/>
    </location>
</feature>
<dbReference type="Pfam" id="PF12814">
    <property type="entry name" value="Mcp5_PH"/>
    <property type="match status" value="1"/>
</dbReference>
<dbReference type="GO" id="GO:0000226">
    <property type="term" value="P:microtubule cytoskeleton organization"/>
    <property type="evidence" value="ECO:0007669"/>
    <property type="project" value="TreeGrafter"/>
</dbReference>
<dbReference type="InterPro" id="IPR024774">
    <property type="entry name" value="PH_dom-Mcp5-type"/>
</dbReference>
<reference evidence="4 5" key="1">
    <citation type="journal article" date="2013" name="J. Biotechnol.">
        <title>Establishment and interpretation of the genome sequence of the phytopathogenic fungus Rhizoctonia solani AG1-IB isolate 7/3/14.</title>
        <authorList>
            <person name="Wibberg D.W."/>
            <person name="Jelonek L.J."/>
            <person name="Rupp O.R."/>
            <person name="Hennig M.H."/>
            <person name="Eikmeyer F.E."/>
            <person name="Goesmann A.G."/>
            <person name="Hartmann A.H."/>
            <person name="Borriss R.B."/>
            <person name="Grosch R.G."/>
            <person name="Puehler A.P."/>
            <person name="Schlueter A.S."/>
        </authorList>
    </citation>
    <scope>NUCLEOTIDE SEQUENCE [LARGE SCALE GENOMIC DNA]</scope>
    <source>
        <strain evidence="5">AG1-IB / isolate 7/3/14</strain>
    </source>
</reference>
<dbReference type="PANTHER" id="PTHR28190">
    <property type="entry name" value="NUCLEAR MIGRATION PROTEIN NUM1"/>
    <property type="match status" value="1"/>
</dbReference>
<feature type="compositionally biased region" description="Polar residues" evidence="2">
    <location>
        <begin position="651"/>
        <end position="668"/>
    </location>
</feature>
<gene>
    <name evidence="4" type="ORF">BN14_03352</name>
</gene>
<dbReference type="GO" id="GO:0005739">
    <property type="term" value="C:mitochondrion"/>
    <property type="evidence" value="ECO:0007669"/>
    <property type="project" value="TreeGrafter"/>
</dbReference>
<dbReference type="PROSITE" id="PS50082">
    <property type="entry name" value="WD_REPEATS_2"/>
    <property type="match status" value="1"/>
</dbReference>
<feature type="region of interest" description="Disordered" evidence="2">
    <location>
        <begin position="100"/>
        <end position="121"/>
    </location>
</feature>
<dbReference type="SMART" id="SM00320">
    <property type="entry name" value="WD40"/>
    <property type="match status" value="1"/>
</dbReference>
<dbReference type="GO" id="GO:0005543">
    <property type="term" value="F:phospholipid binding"/>
    <property type="evidence" value="ECO:0007669"/>
    <property type="project" value="InterPro"/>
</dbReference>
<sequence length="809" mass="87237">MGVTAATGSTDASTQTRAVLTAEMEVQVDEELSTPVATSPVPLINGVAPLTTPPRNVNPGAFDDITPTPNAFRAGAQLGLAPVQTRDSFLQARSPFLRPRDEDARTVTETPTDGEWDDARESLTTPSGLTDFHSMGSTINGFQSDDDEQSIRAGRVGTYNHRWSLQPQPQAREFDTKSIDAARPSTPTLKPAMREMSTQTDAPAPHTPGGAAMGFTRIGTPSQFKYIPSATSTPSEVAMGKRPATAPREGSDIFARARDDRRSIDSDVSSMRSVSSPKPRPSISSVGPIVQVDRTRPPTMMLPPPPPMPPPSMPSQSMRRTASTIVPPPRPTSPPPPELLQRATTPTFGPGSSLLVPQRTIGRQQSSGMSPVGGLRQPPSTSSFRSASNARPAAVIAGASMASGSSRRMSVSSDRSSEQQHSRSAIADQARLQDNGTTDPTIIHSITQTMIGEFLYKYTRKVVGKGHGEKRHKRFFWIHPYTKTLYWSDADPGSNGVSESSAKSAYIDSVKSVLDPNPVPPGIYQYSIIVSTPQREMKFTAPTKERHDIWFSALNYLLARPSTVALSPESSNRSRFGSVAPSGPSGPADEIRQQIMSSPRSVRTTGSNTYHDGWNTTPKAFRSQSQMSSAGSVGKRTGTPAAEYMRWNPPEAQSPTKSTRAYQQQSADDSMDFENTEYDEHDDGFVPTEPEHGFEGLENVRACCDGAHDIAEKIYPCNPSTTRGSSTKLSSSGDKIVYTNGRSVVIRDLNTPAFGITYSQHVQPATVARISPSGYYCASADSGGNVKIWDIAGTDQVLKNEKKAISGKM</sequence>
<name>M5C0C3_THACB</name>
<dbReference type="CDD" id="cd13365">
    <property type="entry name" value="PH_PLC_plant-like"/>
    <property type="match status" value="1"/>
</dbReference>
<proteinExistence type="predicted"/>
<feature type="compositionally biased region" description="Low complexity" evidence="2">
    <location>
        <begin position="393"/>
        <end position="414"/>
    </location>
</feature>
<dbReference type="SUPFAM" id="SSF50978">
    <property type="entry name" value="WD40 repeat-like"/>
    <property type="match status" value="1"/>
</dbReference>
<comment type="caution">
    <text evidence="4">The sequence shown here is derived from an EMBL/GenBank/DDBJ whole genome shotgun (WGS) entry which is preliminary data.</text>
</comment>
<evidence type="ECO:0000313" key="5">
    <source>
        <dbReference type="Proteomes" id="UP000012065"/>
    </source>
</evidence>
<feature type="repeat" description="WD" evidence="1">
    <location>
        <begin position="758"/>
        <end position="799"/>
    </location>
</feature>
<dbReference type="HOGENOM" id="CLU_348568_0_0_1"/>
<dbReference type="SMART" id="SM00233">
    <property type="entry name" value="PH"/>
    <property type="match status" value="1"/>
</dbReference>
<evidence type="ECO:0000313" key="4">
    <source>
        <dbReference type="EMBL" id="CCO29342.1"/>
    </source>
</evidence>
<dbReference type="GO" id="GO:0015631">
    <property type="term" value="F:tubulin binding"/>
    <property type="evidence" value="ECO:0007669"/>
    <property type="project" value="TreeGrafter"/>
</dbReference>
<organism evidence="4 5">
    <name type="scientific">Thanatephorus cucumeris (strain AG1-IB / isolate 7/3/14)</name>
    <name type="common">Lettuce bottom rot fungus</name>
    <name type="synonym">Rhizoctonia solani</name>
    <dbReference type="NCBI Taxonomy" id="1108050"/>
    <lineage>
        <taxon>Eukaryota</taxon>
        <taxon>Fungi</taxon>
        <taxon>Dikarya</taxon>
        <taxon>Basidiomycota</taxon>
        <taxon>Agaricomycotina</taxon>
        <taxon>Agaricomycetes</taxon>
        <taxon>Cantharellales</taxon>
        <taxon>Ceratobasidiaceae</taxon>
        <taxon>Rhizoctonia</taxon>
        <taxon>Rhizoctonia solani AG-1</taxon>
    </lineage>
</organism>
<feature type="region of interest" description="Disordered" evidence="2">
    <location>
        <begin position="567"/>
        <end position="669"/>
    </location>
</feature>
<accession>M5C0C3</accession>
<dbReference type="PANTHER" id="PTHR28190:SF1">
    <property type="entry name" value="NUCLEAR MIGRATION PROTEIN NUM1"/>
    <property type="match status" value="1"/>
</dbReference>
<dbReference type="Proteomes" id="UP000012065">
    <property type="component" value="Unassembled WGS sequence"/>
</dbReference>
<feature type="compositionally biased region" description="Polar residues" evidence="2">
    <location>
        <begin position="378"/>
        <end position="389"/>
    </location>
</feature>
<feature type="region of interest" description="Disordered" evidence="2">
    <location>
        <begin position="232"/>
        <end position="338"/>
    </location>
</feature>
<dbReference type="EMBL" id="CAOJ01004654">
    <property type="protein sequence ID" value="CCO29342.1"/>
    <property type="molecule type" value="Genomic_DNA"/>
</dbReference>
<dbReference type="SUPFAM" id="SSF50729">
    <property type="entry name" value="PH domain-like"/>
    <property type="match status" value="1"/>
</dbReference>